<keyword evidence="3" id="KW-0805">Transcription regulation</keyword>
<evidence type="ECO:0000256" key="3">
    <source>
        <dbReference type="ARBA" id="ARBA00023015"/>
    </source>
</evidence>
<dbReference type="PANTHER" id="PTHR47338:SF29">
    <property type="entry name" value="ZN(2)-C6 FUNGAL-TYPE DOMAIN-CONTAINING PROTEIN"/>
    <property type="match status" value="1"/>
</dbReference>
<evidence type="ECO:0000256" key="6">
    <source>
        <dbReference type="SAM" id="MobiDB-lite"/>
    </source>
</evidence>
<comment type="subcellular location">
    <subcellularLocation>
        <location evidence="1">Nucleus</location>
    </subcellularLocation>
</comment>
<dbReference type="SUPFAM" id="SSF57701">
    <property type="entry name" value="Zn2/Cys6 DNA-binding domain"/>
    <property type="match status" value="1"/>
</dbReference>
<dbReference type="InterPro" id="IPR050815">
    <property type="entry name" value="TF_fung"/>
</dbReference>
<keyword evidence="4" id="KW-0804">Transcription</keyword>
<feature type="compositionally biased region" description="Low complexity" evidence="6">
    <location>
        <begin position="121"/>
        <end position="166"/>
    </location>
</feature>
<dbReference type="PROSITE" id="PS50048">
    <property type="entry name" value="ZN2_CY6_FUNGAL_2"/>
    <property type="match status" value="1"/>
</dbReference>
<dbReference type="PROSITE" id="PS00463">
    <property type="entry name" value="ZN2_CY6_FUNGAL_1"/>
    <property type="match status" value="1"/>
</dbReference>
<dbReference type="GO" id="GO:0000981">
    <property type="term" value="F:DNA-binding transcription factor activity, RNA polymerase II-specific"/>
    <property type="evidence" value="ECO:0007669"/>
    <property type="project" value="InterPro"/>
</dbReference>
<name>A0AAD2JV81_9AGAR</name>
<dbReference type="Gene3D" id="4.10.240.10">
    <property type="entry name" value="Zn(2)-C6 fungal-type DNA-binding domain"/>
    <property type="match status" value="1"/>
</dbReference>
<evidence type="ECO:0000256" key="5">
    <source>
        <dbReference type="ARBA" id="ARBA00023242"/>
    </source>
</evidence>
<dbReference type="AlphaFoldDB" id="A0AAD2JV81"/>
<proteinExistence type="predicted"/>
<evidence type="ECO:0000313" key="8">
    <source>
        <dbReference type="EMBL" id="CAK5263844.1"/>
    </source>
</evidence>
<evidence type="ECO:0000259" key="7">
    <source>
        <dbReference type="PROSITE" id="PS50048"/>
    </source>
</evidence>
<dbReference type="Proteomes" id="UP001295794">
    <property type="component" value="Unassembled WGS sequence"/>
</dbReference>
<organism evidence="8 9">
    <name type="scientific">Mycena citricolor</name>
    <dbReference type="NCBI Taxonomy" id="2018698"/>
    <lineage>
        <taxon>Eukaryota</taxon>
        <taxon>Fungi</taxon>
        <taxon>Dikarya</taxon>
        <taxon>Basidiomycota</taxon>
        <taxon>Agaricomycotina</taxon>
        <taxon>Agaricomycetes</taxon>
        <taxon>Agaricomycetidae</taxon>
        <taxon>Agaricales</taxon>
        <taxon>Marasmiineae</taxon>
        <taxon>Mycenaceae</taxon>
        <taxon>Mycena</taxon>
    </lineage>
</organism>
<sequence>MESASSQLPVGVHKGMLVTLIRNQLLPRPMDPSVHEKAHLKRGKACYHCRTRKTRCDGALPSCGPCVRSECVDDCEYVSLGQKARVQILQEQIMDIEAKIRRRANDKRQSAPKRKEKSRDASLSASISPSSRSSSSMSSLPCASSPADSFSPRSPPSLSSTSPSSPQARDPIEPFPPEAFTEVIPLHVAHVLFVMTFLRLLSSVCLPWLSWDTFFAHATDFCFFLDEALNKFRPIAGRPSCMSPALTATIYLLSAHILAHPSMDNLESFLVSTACNLLPKELAMPTVNVAEVLQAELLLAQYFFARDRHTEARFHMSVALGLAFGCGLPEQVCPGLDPIRSRTAYLFLLSLDNAWSTALGYASHEPLSSALRDCECKVLNDVWSTSGFPGHAVLLTKSVSLWQGVEELITSSCCGRHCPP</sequence>
<evidence type="ECO:0000256" key="1">
    <source>
        <dbReference type="ARBA" id="ARBA00004123"/>
    </source>
</evidence>
<dbReference type="CDD" id="cd12148">
    <property type="entry name" value="fungal_TF_MHR"/>
    <property type="match status" value="1"/>
</dbReference>
<keyword evidence="9" id="KW-1185">Reference proteome</keyword>
<evidence type="ECO:0000313" key="9">
    <source>
        <dbReference type="Proteomes" id="UP001295794"/>
    </source>
</evidence>
<protein>
    <recommendedName>
        <fullName evidence="7">Zn(2)-C6 fungal-type domain-containing protein</fullName>
    </recommendedName>
</protein>
<comment type="caution">
    <text evidence="8">The sequence shown here is derived from an EMBL/GenBank/DDBJ whole genome shotgun (WGS) entry which is preliminary data.</text>
</comment>
<feature type="compositionally biased region" description="Basic residues" evidence="6">
    <location>
        <begin position="101"/>
        <end position="116"/>
    </location>
</feature>
<evidence type="ECO:0000256" key="4">
    <source>
        <dbReference type="ARBA" id="ARBA00023163"/>
    </source>
</evidence>
<keyword evidence="2" id="KW-0479">Metal-binding</keyword>
<keyword evidence="5" id="KW-0539">Nucleus</keyword>
<dbReference type="SMART" id="SM00066">
    <property type="entry name" value="GAL4"/>
    <property type="match status" value="1"/>
</dbReference>
<dbReference type="InterPro" id="IPR001138">
    <property type="entry name" value="Zn2Cys6_DnaBD"/>
</dbReference>
<feature type="domain" description="Zn(2)-C6 fungal-type" evidence="7">
    <location>
        <begin position="45"/>
        <end position="77"/>
    </location>
</feature>
<dbReference type="GO" id="GO:0005634">
    <property type="term" value="C:nucleus"/>
    <property type="evidence" value="ECO:0007669"/>
    <property type="project" value="UniProtKB-SubCell"/>
</dbReference>
<dbReference type="CDD" id="cd00067">
    <property type="entry name" value="GAL4"/>
    <property type="match status" value="1"/>
</dbReference>
<dbReference type="EMBL" id="CAVNYO010000045">
    <property type="protein sequence ID" value="CAK5263844.1"/>
    <property type="molecule type" value="Genomic_DNA"/>
</dbReference>
<dbReference type="InterPro" id="IPR036864">
    <property type="entry name" value="Zn2-C6_fun-type_DNA-bd_sf"/>
</dbReference>
<gene>
    <name evidence="8" type="ORF">MYCIT1_LOCUS3535</name>
</gene>
<evidence type="ECO:0000256" key="2">
    <source>
        <dbReference type="ARBA" id="ARBA00022723"/>
    </source>
</evidence>
<dbReference type="GO" id="GO:0008270">
    <property type="term" value="F:zinc ion binding"/>
    <property type="evidence" value="ECO:0007669"/>
    <property type="project" value="InterPro"/>
</dbReference>
<dbReference type="PANTHER" id="PTHR47338">
    <property type="entry name" value="ZN(II)2CYS6 TRANSCRIPTION FACTOR (EUROFUNG)-RELATED"/>
    <property type="match status" value="1"/>
</dbReference>
<reference evidence="8" key="1">
    <citation type="submission" date="2023-11" db="EMBL/GenBank/DDBJ databases">
        <authorList>
            <person name="De Vega J J."/>
            <person name="De Vega J J."/>
        </authorList>
    </citation>
    <scope>NUCLEOTIDE SEQUENCE</scope>
</reference>
<feature type="region of interest" description="Disordered" evidence="6">
    <location>
        <begin position="101"/>
        <end position="174"/>
    </location>
</feature>
<dbReference type="Pfam" id="PF00172">
    <property type="entry name" value="Zn_clus"/>
    <property type="match status" value="1"/>
</dbReference>
<accession>A0AAD2JV81</accession>